<organism evidence="4 5">
    <name type="scientific">Endozoicomonas numazuensis</name>
    <dbReference type="NCBI Taxonomy" id="1137799"/>
    <lineage>
        <taxon>Bacteria</taxon>
        <taxon>Pseudomonadati</taxon>
        <taxon>Pseudomonadota</taxon>
        <taxon>Gammaproteobacteria</taxon>
        <taxon>Oceanospirillales</taxon>
        <taxon>Endozoicomonadaceae</taxon>
        <taxon>Endozoicomonas</taxon>
    </lineage>
</organism>
<dbReference type="eggNOG" id="COG1024">
    <property type="taxonomic scope" value="Bacteria"/>
</dbReference>
<evidence type="ECO:0000256" key="2">
    <source>
        <dbReference type="ARBA" id="ARBA00023140"/>
    </source>
</evidence>
<dbReference type="CDD" id="cd06558">
    <property type="entry name" value="crotonase-like"/>
    <property type="match status" value="1"/>
</dbReference>
<evidence type="ECO:0000313" key="5">
    <source>
        <dbReference type="Proteomes" id="UP000028073"/>
    </source>
</evidence>
<gene>
    <name evidence="4" type="ORF">GZ78_04440</name>
</gene>
<dbReference type="GO" id="GO:0004165">
    <property type="term" value="F:delta(3)-delta(2)-enoyl-CoA isomerase activity"/>
    <property type="evidence" value="ECO:0007669"/>
    <property type="project" value="UniProtKB-ARBA"/>
</dbReference>
<dbReference type="PANTHER" id="PTHR43684:SF1">
    <property type="entry name" value="ENOYL-COA DELTA ISOMERASE 2"/>
    <property type="match status" value="1"/>
</dbReference>
<dbReference type="STRING" id="1137799.GZ78_04440"/>
<keyword evidence="2" id="KW-0576">Peroxisome</keyword>
<comment type="subcellular location">
    <subcellularLocation>
        <location evidence="1">Peroxisome</location>
    </subcellularLocation>
</comment>
<sequence length="248" mass="26812">MSDNNVVLEQSGSVLIVTMNRPEKKNALTSAMYTEMANALADADKNDSVRVVLIQGYTDAFTAGNDLGDFLKEGLGLDSPVMTFLRQLVALEKPLVAAVSGVAVGIGVTMLLHSDLVYIAKNAKLRLPFVNLALVPEAASSLLLPELMGHQRASELLMLGDFFDAETARDYGIANEAVDTDHIFEHALAKAEALAAKPAEALKSTKRLLKQSYRSDVEKRIADEGIIFAERLQSDEAREIMGAFMGKA</sequence>
<proteinExistence type="predicted"/>
<dbReference type="EMBL" id="JOKH01000001">
    <property type="protein sequence ID" value="KEQ19241.1"/>
    <property type="molecule type" value="Genomic_DNA"/>
</dbReference>
<comment type="caution">
    <text evidence="4">The sequence shown here is derived from an EMBL/GenBank/DDBJ whole genome shotgun (WGS) entry which is preliminary data.</text>
</comment>
<evidence type="ECO:0008006" key="6">
    <source>
        <dbReference type="Google" id="ProtNLM"/>
    </source>
</evidence>
<dbReference type="Pfam" id="PF00378">
    <property type="entry name" value="ECH_1"/>
    <property type="match status" value="1"/>
</dbReference>
<evidence type="ECO:0000256" key="1">
    <source>
        <dbReference type="ARBA" id="ARBA00004275"/>
    </source>
</evidence>
<keyword evidence="3" id="KW-0413">Isomerase</keyword>
<dbReference type="InterPro" id="IPR001753">
    <property type="entry name" value="Enoyl-CoA_hydra/iso"/>
</dbReference>
<evidence type="ECO:0000256" key="3">
    <source>
        <dbReference type="ARBA" id="ARBA00023235"/>
    </source>
</evidence>
<evidence type="ECO:0000313" key="4">
    <source>
        <dbReference type="EMBL" id="KEQ19241.1"/>
    </source>
</evidence>
<dbReference type="InterPro" id="IPR051053">
    <property type="entry name" value="ECH/Chromodomain_protein"/>
</dbReference>
<dbReference type="AlphaFoldDB" id="A0A081NLB8"/>
<protein>
    <recommendedName>
        <fullName evidence="6">Enoyl-CoA hydratase</fullName>
    </recommendedName>
</protein>
<accession>A0A081NLB8</accession>
<dbReference type="Proteomes" id="UP000028073">
    <property type="component" value="Unassembled WGS sequence"/>
</dbReference>
<dbReference type="RefSeq" id="WP_034832950.1">
    <property type="nucleotide sequence ID" value="NZ_JOKH01000001.1"/>
</dbReference>
<reference evidence="4 5" key="1">
    <citation type="submission" date="2014-06" db="EMBL/GenBank/DDBJ databases">
        <title>Whole Genome Sequences of Three Symbiotic Endozoicomonas Bacteria.</title>
        <authorList>
            <person name="Neave M.J."/>
            <person name="Apprill A."/>
            <person name="Voolstra C.R."/>
        </authorList>
    </citation>
    <scope>NUCLEOTIDE SEQUENCE [LARGE SCALE GENOMIC DNA]</scope>
    <source>
        <strain evidence="4 5">DSM 25634</strain>
    </source>
</reference>
<keyword evidence="5" id="KW-1185">Reference proteome</keyword>
<name>A0A081NLB8_9GAMM</name>
<dbReference type="PANTHER" id="PTHR43684">
    <property type="match status" value="1"/>
</dbReference>
<dbReference type="InterPro" id="IPR029045">
    <property type="entry name" value="ClpP/crotonase-like_dom_sf"/>
</dbReference>
<dbReference type="Gene3D" id="3.90.226.10">
    <property type="entry name" value="2-enoyl-CoA Hydratase, Chain A, domain 1"/>
    <property type="match status" value="1"/>
</dbReference>
<dbReference type="SUPFAM" id="SSF52096">
    <property type="entry name" value="ClpP/crotonase"/>
    <property type="match status" value="1"/>
</dbReference>